<evidence type="ECO:0000313" key="2">
    <source>
        <dbReference type="Proteomes" id="UP000232688"/>
    </source>
</evidence>
<gene>
    <name evidence="1" type="ORF">RhiirA1_541644</name>
</gene>
<reference evidence="1 2" key="2">
    <citation type="submission" date="2017-10" db="EMBL/GenBank/DDBJ databases">
        <title>Genome analyses suggest a sexual origin of heterokaryosis in a supposedly ancient asexual fungus.</title>
        <authorList>
            <person name="Corradi N."/>
            <person name="Sedzielewska K."/>
            <person name="Noel J."/>
            <person name="Charron P."/>
            <person name="Farinelli L."/>
            <person name="Marton T."/>
            <person name="Kruger M."/>
            <person name="Pelin A."/>
            <person name="Brachmann A."/>
            <person name="Corradi N."/>
        </authorList>
    </citation>
    <scope>NUCLEOTIDE SEQUENCE [LARGE SCALE GENOMIC DNA]</scope>
    <source>
        <strain evidence="1 2">A1</strain>
    </source>
</reference>
<dbReference type="VEuPathDB" id="FungiDB:RhiirFUN_010075"/>
<reference evidence="1 2" key="1">
    <citation type="submission" date="2017-10" db="EMBL/GenBank/DDBJ databases">
        <title>Extensive intraspecific genome diversity in a model arbuscular mycorrhizal fungus.</title>
        <authorList>
            <person name="Chen E.C.H."/>
            <person name="Morin E."/>
            <person name="Baudet D."/>
            <person name="Noel J."/>
            <person name="Ndikumana S."/>
            <person name="Charron P."/>
            <person name="St-Onge C."/>
            <person name="Giorgi J."/>
            <person name="Grigoriev I.V."/>
            <person name="Roux C."/>
            <person name="Martin F.M."/>
            <person name="Corradi N."/>
        </authorList>
    </citation>
    <scope>NUCLEOTIDE SEQUENCE [LARGE SCALE GENOMIC DNA]</scope>
    <source>
        <strain evidence="1 2">A1</strain>
    </source>
</reference>
<comment type="caution">
    <text evidence="1">The sequence shown here is derived from an EMBL/GenBank/DDBJ whole genome shotgun (WGS) entry which is preliminary data.</text>
</comment>
<dbReference type="VEuPathDB" id="FungiDB:FUN_009059"/>
<sequence>MTPLQRYERLSEIESLKLLIQKSCGYLENFRYYFTELIELTQNSQRMEQLLELIMKHCKNIKFLDLNINVNQIIYSALNLIENIKQNLNYLSIKTYYNKELSSFLLQKLGQIIPPKLEYLDLYLCNVKACDVEVFLKKSQDTFIKKLLIKVQVILPFIKTYIMKKRRLRDLPELTYEVIKYFHNDFSTLYSCVLVNRLWCRLAIPLLWENPFSIRTRNYKHLEIYLQYLNEDIKTQLKEYKIINNSLPSNTFFNYYIFLKYLNIYKFAYSFEKWLKAINKTSPFEIRFKILNDICTALFKIFIENKIKLHTLEIEIFTLCKDTIYDNIIKLILKNLNFINNIRNLKYYGYDCCNRINDNILQLIKSHQNPKKFLLTGCINLRSNDSLLLSKDFNFSNTLNTIIFYRADLKHLINNIFEQLNVLESAHIIYCYSLNENFSQQINNLIKPFKLKSLFIKELPEIESMELLLQKSGNYLENFGCKFGLFGLLLNQRYSELIIKYCKNLKFFDFHGYENGYDNIEGSSIILQNLGQALPSKLEYLSLVLTINRSEFRIFLQNSKDTFINKLLIMQIGRDDILRYTKEFIMNEKRVKYLAIKSRYNGDLYDLEDEVKEFKLHNIKVRSFNDLSLSDNLNSNLIDYLQG</sequence>
<evidence type="ECO:0000313" key="1">
    <source>
        <dbReference type="EMBL" id="PKC57369.1"/>
    </source>
</evidence>
<dbReference type="VEuPathDB" id="FungiDB:FUN_009794"/>
<dbReference type="VEuPathDB" id="FungiDB:RhiirA1_541644"/>
<dbReference type="EMBL" id="LLXH01001848">
    <property type="protein sequence ID" value="PKC57369.1"/>
    <property type="molecule type" value="Genomic_DNA"/>
</dbReference>
<organism evidence="1 2">
    <name type="scientific">Rhizophagus irregularis</name>
    <dbReference type="NCBI Taxonomy" id="588596"/>
    <lineage>
        <taxon>Eukaryota</taxon>
        <taxon>Fungi</taxon>
        <taxon>Fungi incertae sedis</taxon>
        <taxon>Mucoromycota</taxon>
        <taxon>Glomeromycotina</taxon>
        <taxon>Glomeromycetes</taxon>
        <taxon>Glomerales</taxon>
        <taxon>Glomeraceae</taxon>
        <taxon>Rhizophagus</taxon>
    </lineage>
</organism>
<proteinExistence type="predicted"/>
<name>A0A2N0R238_9GLOM</name>
<accession>A0A2N0R238</accession>
<dbReference type="AlphaFoldDB" id="A0A2N0R238"/>
<evidence type="ECO:0008006" key="3">
    <source>
        <dbReference type="Google" id="ProtNLM"/>
    </source>
</evidence>
<protein>
    <recommendedName>
        <fullName evidence="3">F-box domain-containing protein</fullName>
    </recommendedName>
</protein>
<dbReference type="Proteomes" id="UP000232688">
    <property type="component" value="Unassembled WGS sequence"/>
</dbReference>